<name>A0A381QD49_9ZZZZ</name>
<evidence type="ECO:0008006" key="3">
    <source>
        <dbReference type="Google" id="ProtNLM"/>
    </source>
</evidence>
<dbReference type="Pfam" id="PF07494">
    <property type="entry name" value="Reg_prop"/>
    <property type="match status" value="1"/>
</dbReference>
<dbReference type="SUPFAM" id="SSF63829">
    <property type="entry name" value="Calcium-dependent phosphotriesterase"/>
    <property type="match status" value="1"/>
</dbReference>
<evidence type="ECO:0000313" key="2">
    <source>
        <dbReference type="EMBL" id="SUZ77206.1"/>
    </source>
</evidence>
<accession>A0A381QD49</accession>
<dbReference type="Gene3D" id="2.130.10.10">
    <property type="entry name" value="YVTN repeat-like/Quinoprotein amine dehydrogenase"/>
    <property type="match status" value="2"/>
</dbReference>
<evidence type="ECO:0000256" key="1">
    <source>
        <dbReference type="SAM" id="MobiDB-lite"/>
    </source>
</evidence>
<dbReference type="EMBL" id="UINC01001307">
    <property type="protein sequence ID" value="SUZ77206.1"/>
    <property type="molecule type" value="Genomic_DNA"/>
</dbReference>
<gene>
    <name evidence="2" type="ORF">METZ01_LOCUS30060</name>
</gene>
<organism evidence="2">
    <name type="scientific">marine metagenome</name>
    <dbReference type="NCBI Taxonomy" id="408172"/>
    <lineage>
        <taxon>unclassified sequences</taxon>
        <taxon>metagenomes</taxon>
        <taxon>ecological metagenomes</taxon>
    </lineage>
</organism>
<proteinExistence type="predicted"/>
<protein>
    <recommendedName>
        <fullName evidence="3">Two component regulator propeller</fullName>
    </recommendedName>
</protein>
<feature type="region of interest" description="Disordered" evidence="1">
    <location>
        <begin position="425"/>
        <end position="444"/>
    </location>
</feature>
<dbReference type="AlphaFoldDB" id="A0A381QD49"/>
<reference evidence="2" key="1">
    <citation type="submission" date="2018-05" db="EMBL/GenBank/DDBJ databases">
        <authorList>
            <person name="Lanie J.A."/>
            <person name="Ng W.-L."/>
            <person name="Kazmierczak K.M."/>
            <person name="Andrzejewski T.M."/>
            <person name="Davidsen T.M."/>
            <person name="Wayne K.J."/>
            <person name="Tettelin H."/>
            <person name="Glass J.I."/>
            <person name="Rusch D."/>
            <person name="Podicherti R."/>
            <person name="Tsui H.-C.T."/>
            <person name="Winkler M.E."/>
        </authorList>
    </citation>
    <scope>NUCLEOTIDE SEQUENCE</scope>
</reference>
<dbReference type="InterPro" id="IPR011110">
    <property type="entry name" value="Reg_prop"/>
</dbReference>
<dbReference type="InterPro" id="IPR015943">
    <property type="entry name" value="WD40/YVTN_repeat-like_dom_sf"/>
</dbReference>
<sequence length="783" mass="90216">MKSIKHLFSLIPFFISIMIAGEKVYIPSFFQEKRTYKLEGQMIYAVTIINNGDVITGTNNGVAIYPHISKDWITISLGDNPVILVASNGRKIAALSGDIKNNLVSNGKIYLIQNNKVEKVIPLSKDVMIHTQKCDMVYADQIYLGTGEGLYSIQTGPGKSQNHPVSLQIPDGSINQLFARNNNILYAASDQALYKKTRFGWQEIHPESGNRNWALDDCRSVAIDSKNRLWFASPQGVGVHTNSQWILYEGKDGLPYNDFTKMAPGKDGDVWFGTHKGVIHFDGETWEYRQGKRWLPDDNVNDIAIAKDGSVWVATDKGISRIYKDKMTLAEKAKWYEDEIDRYHRRTPYEYVLGVSLPAAPGDKTSWKQHDSDNDGLWTAMYGAGECFAYAATKDLKAKARAKKAFEALKFLGDVTQDAPISPPTGYVARTIRPTSGPDPNIGRLKDDIRKQKNDDKLWKVYEHRWPKSKDGKWYYKTDTSSDELDGHYFLYGLYYDLVADTEEEKTRVREHVKKLTDHLIDHDFQLLDHDGKPTRWARYNPYELNHDKNWFVERGLNSLSMLSYLAVTHHMTGDSKYQEIAEWLIEEHGYAQNMIDQKFNRGVGTGNHSDDEMAFMAYYHLINYETNPELKSRYAFSMYMNWMLEAPELNPFFNFAFRAATSDQDFEDAWGTYDLEPHKEWLDESIETLVRFPLDRLNWRHENSHRTDLQKLHPWNRTFDSNNSRVGYRANGKVIPVDESHFNHWNHNPWQLNTGGSGQELSTGTVFLLPYYMGLYHGFIHE</sequence>